<dbReference type="CDD" id="cd01335">
    <property type="entry name" value="Radical_SAM"/>
    <property type="match status" value="1"/>
</dbReference>
<evidence type="ECO:0000256" key="3">
    <source>
        <dbReference type="ARBA" id="ARBA00022679"/>
    </source>
</evidence>
<keyword evidence="7 8" id="KW-0411">Iron-sulfur</keyword>
<dbReference type="Pfam" id="PF18693">
    <property type="entry name" value="TRAM_2"/>
    <property type="match status" value="1"/>
</dbReference>
<feature type="binding site" evidence="8">
    <location>
        <position position="144"/>
    </location>
    <ligand>
        <name>[4Fe-4S] cluster</name>
        <dbReference type="ChEBI" id="CHEBI:49883"/>
        <label>2</label>
        <note>4Fe-4S-S-AdoMet</note>
    </ligand>
</feature>
<feature type="binding site" evidence="8">
    <location>
        <position position="10"/>
    </location>
    <ligand>
        <name>[4Fe-4S] cluster</name>
        <dbReference type="ChEBI" id="CHEBI:49883"/>
        <label>1</label>
    </ligand>
</feature>
<dbReference type="Gene3D" id="3.40.50.12160">
    <property type="entry name" value="Methylthiotransferase, N-terminal domain"/>
    <property type="match status" value="1"/>
</dbReference>
<dbReference type="AlphaFoldDB" id="A0A0S8GDD2"/>
<evidence type="ECO:0000259" key="9">
    <source>
        <dbReference type="PROSITE" id="PS51449"/>
    </source>
</evidence>
<dbReference type="InterPro" id="IPR013848">
    <property type="entry name" value="Methylthiotransferase_N"/>
</dbReference>
<dbReference type="Pfam" id="PF04055">
    <property type="entry name" value="Radical_SAM"/>
    <property type="match status" value="1"/>
</dbReference>
<dbReference type="EC" id="2.8.4.4" evidence="8"/>
<evidence type="ECO:0000256" key="5">
    <source>
        <dbReference type="ARBA" id="ARBA00022723"/>
    </source>
</evidence>
<gene>
    <name evidence="8" type="primary">rimO</name>
    <name evidence="11" type="ORF">AMJ87_08400</name>
</gene>
<comment type="subcellular location">
    <subcellularLocation>
        <location evidence="8">Cytoplasm</location>
    </subcellularLocation>
</comment>
<comment type="cofactor">
    <cofactor evidence="8">
        <name>[4Fe-4S] cluster</name>
        <dbReference type="ChEBI" id="CHEBI:49883"/>
    </cofactor>
    <text evidence="8">Binds 2 [4Fe-4S] clusters. One cluster is coordinated with 3 cysteines and an exchangeable S-adenosyl-L-methionine.</text>
</comment>
<dbReference type="EMBL" id="LJUO01000081">
    <property type="protein sequence ID" value="KPK70745.1"/>
    <property type="molecule type" value="Genomic_DNA"/>
</dbReference>
<dbReference type="PROSITE" id="PS51449">
    <property type="entry name" value="MTTASE_N"/>
    <property type="match status" value="1"/>
</dbReference>
<dbReference type="GO" id="GO:0051539">
    <property type="term" value="F:4 iron, 4 sulfur cluster binding"/>
    <property type="evidence" value="ECO:0007669"/>
    <property type="project" value="UniProtKB-UniRule"/>
</dbReference>
<dbReference type="Proteomes" id="UP000051096">
    <property type="component" value="Unassembled WGS sequence"/>
</dbReference>
<reference evidence="11 12" key="1">
    <citation type="journal article" date="2015" name="Microbiome">
        <title>Genomic resolution of linkages in carbon, nitrogen, and sulfur cycling among widespread estuary sediment bacteria.</title>
        <authorList>
            <person name="Baker B.J."/>
            <person name="Lazar C.S."/>
            <person name="Teske A.P."/>
            <person name="Dick G.J."/>
        </authorList>
    </citation>
    <scope>NUCLEOTIDE SEQUENCE [LARGE SCALE GENOMIC DNA]</scope>
    <source>
        <strain evidence="11">SM23_60</strain>
    </source>
</reference>
<evidence type="ECO:0000256" key="8">
    <source>
        <dbReference type="HAMAP-Rule" id="MF_01865"/>
    </source>
</evidence>
<dbReference type="FunFam" id="3.80.30.20:FF:000001">
    <property type="entry name" value="tRNA-2-methylthio-N(6)-dimethylallyladenosine synthase 2"/>
    <property type="match status" value="1"/>
</dbReference>
<comment type="function">
    <text evidence="8">Catalyzes the methylthiolation of an aspartic acid residue of ribosomal protein uS12.</text>
</comment>
<feature type="binding site" evidence="8">
    <location>
        <position position="141"/>
    </location>
    <ligand>
        <name>[4Fe-4S] cluster</name>
        <dbReference type="ChEBI" id="CHEBI:49883"/>
        <label>2</label>
        <note>4Fe-4S-S-AdoMet</note>
    </ligand>
</feature>
<feature type="binding site" evidence="8">
    <location>
        <position position="137"/>
    </location>
    <ligand>
        <name>[4Fe-4S] cluster</name>
        <dbReference type="ChEBI" id="CHEBI:49883"/>
        <label>2</label>
        <note>4Fe-4S-S-AdoMet</note>
    </ligand>
</feature>
<keyword evidence="2 8" id="KW-0963">Cytoplasm</keyword>
<keyword evidence="3 8" id="KW-0808">Transferase</keyword>
<evidence type="ECO:0000256" key="1">
    <source>
        <dbReference type="ARBA" id="ARBA00022485"/>
    </source>
</evidence>
<feature type="domain" description="Radical SAM core" evidence="10">
    <location>
        <begin position="123"/>
        <end position="352"/>
    </location>
</feature>
<dbReference type="NCBIfam" id="TIGR01125">
    <property type="entry name" value="30S ribosomal protein S12 methylthiotransferase RimO"/>
    <property type="match status" value="1"/>
</dbReference>
<evidence type="ECO:0000256" key="7">
    <source>
        <dbReference type="ARBA" id="ARBA00023014"/>
    </source>
</evidence>
<evidence type="ECO:0000256" key="2">
    <source>
        <dbReference type="ARBA" id="ARBA00022490"/>
    </source>
</evidence>
<evidence type="ECO:0000313" key="11">
    <source>
        <dbReference type="EMBL" id="KPK70745.1"/>
    </source>
</evidence>
<dbReference type="SMART" id="SM00729">
    <property type="entry name" value="Elp3"/>
    <property type="match status" value="1"/>
</dbReference>
<dbReference type="PROSITE" id="PS01278">
    <property type="entry name" value="MTTASE_RADICAL"/>
    <property type="match status" value="1"/>
</dbReference>
<dbReference type="SUPFAM" id="SSF102114">
    <property type="entry name" value="Radical SAM enzymes"/>
    <property type="match status" value="1"/>
</dbReference>
<dbReference type="PANTHER" id="PTHR43837:SF1">
    <property type="entry name" value="RIBOSOMAL PROTEIN US12 METHYLTHIOTRANSFERASE RIMO"/>
    <property type="match status" value="1"/>
</dbReference>
<dbReference type="PATRIC" id="fig|1703780.3.peg.548"/>
<keyword evidence="5 8" id="KW-0479">Metal-binding</keyword>
<dbReference type="SFLD" id="SFLDG01082">
    <property type="entry name" value="B12-binding_domain_containing"/>
    <property type="match status" value="1"/>
</dbReference>
<sequence length="420" mass="47622">MKVHLISLGCPKNLVDSEKILGALGASGVDIALVPEDSDVVIINTCGFIRPARQETEQEIATMIERIQGQDTQLYVLGCAVNRFGKELKATFPEVAAWFRLDETPDLVRAISSEAVNKKTRLVSTCGYAYLKIAEGCSNDCAYCTIPSIKGAYRSKPMEELVQEARELAKFGVRELILIAQDTARYGTDLYGASQTHTLMRRLSQIDGISWIRLLYTHPKGVTEELLHEIATNAKVCKYLDLPIQHINDRLLTVMNRRVTRQQIERIVHCAKRIKAIALRTTTIAGLPTETEDEFMELFSFLEQGYFDWLGVFPYYREPGTHAARMKQVPEPIIQERYDRLVRLQKTLIEQRNQHRIGEIHQTLMHRDNGMCRGHAAFSAPEIDGEIMTKHVSMQVGHFYDLKITEIKGCDLIGEVVSRE</sequence>
<dbReference type="PROSITE" id="PS51918">
    <property type="entry name" value="RADICAL_SAM"/>
    <property type="match status" value="1"/>
</dbReference>
<keyword evidence="6 8" id="KW-0408">Iron</keyword>
<feature type="binding site" evidence="8">
    <location>
        <position position="79"/>
    </location>
    <ligand>
        <name>[4Fe-4S] cluster</name>
        <dbReference type="ChEBI" id="CHEBI:49883"/>
        <label>1</label>
    </ligand>
</feature>
<feature type="binding site" evidence="8">
    <location>
        <position position="46"/>
    </location>
    <ligand>
        <name>[4Fe-4S] cluster</name>
        <dbReference type="ChEBI" id="CHEBI:49883"/>
        <label>1</label>
    </ligand>
</feature>
<comment type="caution">
    <text evidence="11">The sequence shown here is derived from an EMBL/GenBank/DDBJ whole genome shotgun (WGS) entry which is preliminary data.</text>
</comment>
<dbReference type="GO" id="GO:0046872">
    <property type="term" value="F:metal ion binding"/>
    <property type="evidence" value="ECO:0007669"/>
    <property type="project" value="UniProtKB-KW"/>
</dbReference>
<dbReference type="SFLD" id="SFLDF00274">
    <property type="entry name" value="ribosomal_protein_S12_methylth"/>
    <property type="match status" value="1"/>
</dbReference>
<evidence type="ECO:0000259" key="10">
    <source>
        <dbReference type="PROSITE" id="PS51918"/>
    </source>
</evidence>
<dbReference type="SFLD" id="SFLDS00029">
    <property type="entry name" value="Radical_SAM"/>
    <property type="match status" value="1"/>
</dbReference>
<dbReference type="SFLD" id="SFLDG01061">
    <property type="entry name" value="methylthiotransferase"/>
    <property type="match status" value="1"/>
</dbReference>
<dbReference type="HAMAP" id="MF_01865">
    <property type="entry name" value="MTTase_RimO"/>
    <property type="match status" value="1"/>
</dbReference>
<dbReference type="InterPro" id="IPR058240">
    <property type="entry name" value="rSAM_sf"/>
</dbReference>
<accession>A0A0S8GDD2</accession>
<dbReference type="NCBIfam" id="TIGR00089">
    <property type="entry name" value="MiaB/RimO family radical SAM methylthiotransferase"/>
    <property type="match status" value="1"/>
</dbReference>
<dbReference type="GO" id="GO:0006400">
    <property type="term" value="P:tRNA modification"/>
    <property type="evidence" value="ECO:0007669"/>
    <property type="project" value="InterPro"/>
</dbReference>
<comment type="catalytic activity">
    <reaction evidence="8">
        <text>L-aspartate(89)-[ribosomal protein uS12]-hydrogen + (sulfur carrier)-SH + AH2 + 2 S-adenosyl-L-methionine = 3-methylsulfanyl-L-aspartate(89)-[ribosomal protein uS12]-hydrogen + (sulfur carrier)-H + 5'-deoxyadenosine + L-methionine + A + S-adenosyl-L-homocysteine + 2 H(+)</text>
        <dbReference type="Rhea" id="RHEA:37087"/>
        <dbReference type="Rhea" id="RHEA-COMP:10460"/>
        <dbReference type="Rhea" id="RHEA-COMP:10461"/>
        <dbReference type="Rhea" id="RHEA-COMP:14737"/>
        <dbReference type="Rhea" id="RHEA-COMP:14739"/>
        <dbReference type="ChEBI" id="CHEBI:13193"/>
        <dbReference type="ChEBI" id="CHEBI:15378"/>
        <dbReference type="ChEBI" id="CHEBI:17319"/>
        <dbReference type="ChEBI" id="CHEBI:17499"/>
        <dbReference type="ChEBI" id="CHEBI:29917"/>
        <dbReference type="ChEBI" id="CHEBI:29961"/>
        <dbReference type="ChEBI" id="CHEBI:57844"/>
        <dbReference type="ChEBI" id="CHEBI:57856"/>
        <dbReference type="ChEBI" id="CHEBI:59789"/>
        <dbReference type="ChEBI" id="CHEBI:64428"/>
        <dbReference type="ChEBI" id="CHEBI:73599"/>
        <dbReference type="EC" id="2.8.4.4"/>
    </reaction>
</comment>
<dbReference type="InterPro" id="IPR005839">
    <property type="entry name" value="Methylthiotransferase"/>
</dbReference>
<dbReference type="InterPro" id="IPR007197">
    <property type="entry name" value="rSAM"/>
</dbReference>
<dbReference type="InterPro" id="IPR020612">
    <property type="entry name" value="Methylthiotransferase_CS"/>
</dbReference>
<dbReference type="InterPro" id="IPR006638">
    <property type="entry name" value="Elp3/MiaA/NifB-like_rSAM"/>
</dbReference>
<dbReference type="Gene3D" id="3.80.30.20">
    <property type="entry name" value="tm_1862 like domain"/>
    <property type="match status" value="1"/>
</dbReference>
<protein>
    <recommendedName>
        <fullName evidence="8">Ribosomal protein uS12 methylthiotransferase RimO</fullName>
        <shortName evidence="8">uS12 MTTase</shortName>
        <shortName evidence="8">uS12 methylthiotransferase</shortName>
        <ecNumber evidence="8">2.8.4.4</ecNumber>
    </recommendedName>
    <alternativeName>
        <fullName evidence="8">Ribosomal protein uS12 (aspartate-C(3))-methylthiotransferase</fullName>
    </alternativeName>
    <alternativeName>
        <fullName evidence="8">Ribosome maturation factor RimO</fullName>
    </alternativeName>
</protein>
<dbReference type="InterPro" id="IPR005840">
    <property type="entry name" value="Ribosomal_uS12_MeSTrfase_RimO"/>
</dbReference>
<evidence type="ECO:0000313" key="12">
    <source>
        <dbReference type="Proteomes" id="UP000051096"/>
    </source>
</evidence>
<dbReference type="GO" id="GO:0035599">
    <property type="term" value="F:aspartic acid methylthiotransferase activity"/>
    <property type="evidence" value="ECO:0007669"/>
    <property type="project" value="TreeGrafter"/>
</dbReference>
<dbReference type="GO" id="GO:0005829">
    <property type="term" value="C:cytosol"/>
    <property type="evidence" value="ECO:0007669"/>
    <property type="project" value="TreeGrafter"/>
</dbReference>
<keyword evidence="4 8" id="KW-0949">S-adenosyl-L-methionine</keyword>
<evidence type="ECO:0000256" key="4">
    <source>
        <dbReference type="ARBA" id="ARBA00022691"/>
    </source>
</evidence>
<comment type="similarity">
    <text evidence="8">Belongs to the methylthiotransferase family. RimO subfamily.</text>
</comment>
<dbReference type="PANTHER" id="PTHR43837">
    <property type="entry name" value="RIBOSOMAL PROTEIN S12 METHYLTHIOTRANSFERASE RIMO"/>
    <property type="match status" value="1"/>
</dbReference>
<dbReference type="Pfam" id="PF00919">
    <property type="entry name" value="UPF0004"/>
    <property type="match status" value="1"/>
</dbReference>
<proteinExistence type="inferred from homology"/>
<evidence type="ECO:0000256" key="6">
    <source>
        <dbReference type="ARBA" id="ARBA00023004"/>
    </source>
</evidence>
<dbReference type="GO" id="GO:0103039">
    <property type="term" value="F:protein methylthiotransferase activity"/>
    <property type="evidence" value="ECO:0007669"/>
    <property type="project" value="UniProtKB-EC"/>
</dbReference>
<feature type="domain" description="MTTase N-terminal" evidence="9">
    <location>
        <begin position="1"/>
        <end position="116"/>
    </location>
</feature>
<keyword evidence="1 8" id="KW-0004">4Fe-4S</keyword>
<name>A0A0S8GDD2_UNCW3</name>
<dbReference type="InterPro" id="IPR002792">
    <property type="entry name" value="TRAM_dom"/>
</dbReference>
<organism evidence="11 12">
    <name type="scientific">candidate division WOR_3 bacterium SM23_60</name>
    <dbReference type="NCBI Taxonomy" id="1703780"/>
    <lineage>
        <taxon>Bacteria</taxon>
        <taxon>Bacteria division WOR-3</taxon>
    </lineage>
</organism>
<dbReference type="InterPro" id="IPR023404">
    <property type="entry name" value="rSAM_horseshoe"/>
</dbReference>
<dbReference type="InterPro" id="IPR038135">
    <property type="entry name" value="Methylthiotransferase_N_sf"/>
</dbReference>